<protein>
    <submittedName>
        <fullName evidence="1">DUF5133 domain-containing protein</fullName>
    </submittedName>
</protein>
<keyword evidence="2" id="KW-1185">Reference proteome</keyword>
<organism evidence="1 2">
    <name type="scientific">Streptomyces bambusae</name>
    <dbReference type="NCBI Taxonomy" id="1550616"/>
    <lineage>
        <taxon>Bacteria</taxon>
        <taxon>Bacillati</taxon>
        <taxon>Actinomycetota</taxon>
        <taxon>Actinomycetes</taxon>
        <taxon>Kitasatosporales</taxon>
        <taxon>Streptomycetaceae</taxon>
        <taxon>Streptomyces</taxon>
    </lineage>
</organism>
<dbReference type="Pfam" id="PF17196">
    <property type="entry name" value="DUF5133"/>
    <property type="match status" value="1"/>
</dbReference>
<gene>
    <name evidence="1" type="ORF">GPJ59_10935</name>
</gene>
<dbReference type="Proteomes" id="UP000812013">
    <property type="component" value="Unassembled WGS sequence"/>
</dbReference>
<evidence type="ECO:0000313" key="2">
    <source>
        <dbReference type="Proteomes" id="UP000812013"/>
    </source>
</evidence>
<proteinExistence type="predicted"/>
<accession>A0ABS6Z3P4</accession>
<sequence length="163" mass="16584">MALTPASARTARRVLATTAAATGLSVAEVARVLVTRVPGVPVTGPLGRALRHAVQLARTAPAGAAAPSRLPVPGGFRAFLGGGDDAEEGPGPAPRLAPDRRYTARVLARYLACDAAARAAPADGDARRDLDDAAYTLCVLMAGRTPQEAVRAARAYLAGPQAP</sequence>
<comment type="caution">
    <text evidence="1">The sequence shown here is derived from an EMBL/GenBank/DDBJ whole genome shotgun (WGS) entry which is preliminary data.</text>
</comment>
<evidence type="ECO:0000313" key="1">
    <source>
        <dbReference type="EMBL" id="MBW5482380.1"/>
    </source>
</evidence>
<dbReference type="EMBL" id="WTFF01000056">
    <property type="protein sequence ID" value="MBW5482380.1"/>
    <property type="molecule type" value="Genomic_DNA"/>
</dbReference>
<dbReference type="InterPro" id="IPR033457">
    <property type="entry name" value="DUF5133"/>
</dbReference>
<reference evidence="1 2" key="1">
    <citation type="submission" date="2019-12" db="EMBL/GenBank/DDBJ databases">
        <title>Genome sequence of Streptomyces bambusae.</title>
        <authorList>
            <person name="Bansal K."/>
            <person name="Choksket S."/>
            <person name="Korpole S."/>
            <person name="Patil P.B."/>
        </authorList>
    </citation>
    <scope>NUCLEOTIDE SEQUENCE [LARGE SCALE GENOMIC DNA]</scope>
    <source>
        <strain evidence="1 2">SK60</strain>
    </source>
</reference>
<name>A0ABS6Z3P4_9ACTN</name>